<evidence type="ECO:0000259" key="2">
    <source>
        <dbReference type="Pfam" id="PF00622"/>
    </source>
</evidence>
<reference evidence="3" key="1">
    <citation type="submission" date="2023-04" db="EMBL/GenBank/DDBJ databases">
        <authorList>
            <person name="Vijverberg K."/>
            <person name="Xiong W."/>
            <person name="Schranz E."/>
        </authorList>
    </citation>
    <scope>NUCLEOTIDE SEQUENCE</scope>
</reference>
<evidence type="ECO:0000313" key="4">
    <source>
        <dbReference type="Proteomes" id="UP001177003"/>
    </source>
</evidence>
<evidence type="ECO:0000313" key="3">
    <source>
        <dbReference type="EMBL" id="CAI9281889.1"/>
    </source>
</evidence>
<feature type="domain" description="SPRY" evidence="2">
    <location>
        <begin position="261"/>
        <end position="363"/>
    </location>
</feature>
<dbReference type="Proteomes" id="UP001177003">
    <property type="component" value="Chromosome 4"/>
</dbReference>
<proteinExistence type="predicted"/>
<name>A0AA36E3B2_LACSI</name>
<dbReference type="InterPro" id="IPR043136">
    <property type="entry name" value="B30.2/SPRY_sf"/>
</dbReference>
<accession>A0AA36E3B2</accession>
<dbReference type="SUPFAM" id="SSF49899">
    <property type="entry name" value="Concanavalin A-like lectins/glucanases"/>
    <property type="match status" value="1"/>
</dbReference>
<keyword evidence="4" id="KW-1185">Reference proteome</keyword>
<protein>
    <recommendedName>
        <fullName evidence="2">SPRY domain-containing protein</fullName>
    </recommendedName>
</protein>
<gene>
    <name evidence="3" type="ORF">LSALG_LOCUS21559</name>
</gene>
<dbReference type="EMBL" id="OX465080">
    <property type="protein sequence ID" value="CAI9281889.1"/>
    <property type="molecule type" value="Genomic_DNA"/>
</dbReference>
<dbReference type="InterPro" id="IPR003877">
    <property type="entry name" value="SPRY_dom"/>
</dbReference>
<dbReference type="CDD" id="cd12885">
    <property type="entry name" value="SPRY_RanBP_like"/>
    <property type="match status" value="1"/>
</dbReference>
<evidence type="ECO:0000256" key="1">
    <source>
        <dbReference type="SAM" id="MobiDB-lite"/>
    </source>
</evidence>
<dbReference type="PANTHER" id="PTHR44991:SF1">
    <property type="entry name" value="IMMUNOGLOBULIN SUPERFAMILY MEMBER 5"/>
    <property type="match status" value="1"/>
</dbReference>
<sequence>MLIHIALVVACAGVFLLLFFFFQHRRCNPKPTQPIAGDPDIHHRDNQVNTKRRSSYYGSQRGMSTKPLFTWSDNPSLITDAVENGWSRFAFTEYISSSSVRSNRFLLGSCASGGDVSGEDRAEEVETSWEVCQESADFMQKVRLNSGLKKIATTTTTSMAAVSVIKSALPLPGPALGNPSPFPQEAYFEITILSNYDNENGSDINGKGRLNTGEGENIKLIQENEVNDKGLHVIFEDSKGRNCTKGIVEGKNDVIVMLSVGLTGEGSVPVKLPGSFPGSVGFNSDGSIYLDGTKLEIESEIEIWEKTDKVIGCGYNPSQKKVFFTLDSKLVHEIHCKGEEFGSPLYPTLAANSDVMVLVNFGQSIFKYAPANLQRTQNPCFIGPMANSTSLGYEDSKELFSMGILDSQYWLNGYATRSGQYNSNVNKGKTKDYDEASEGDLFEIVIDSNTYRKSPITPC</sequence>
<organism evidence="3 4">
    <name type="scientific">Lactuca saligna</name>
    <name type="common">Willowleaf lettuce</name>
    <dbReference type="NCBI Taxonomy" id="75948"/>
    <lineage>
        <taxon>Eukaryota</taxon>
        <taxon>Viridiplantae</taxon>
        <taxon>Streptophyta</taxon>
        <taxon>Embryophyta</taxon>
        <taxon>Tracheophyta</taxon>
        <taxon>Spermatophyta</taxon>
        <taxon>Magnoliopsida</taxon>
        <taxon>eudicotyledons</taxon>
        <taxon>Gunneridae</taxon>
        <taxon>Pentapetalae</taxon>
        <taxon>asterids</taxon>
        <taxon>campanulids</taxon>
        <taxon>Asterales</taxon>
        <taxon>Asteraceae</taxon>
        <taxon>Cichorioideae</taxon>
        <taxon>Cichorieae</taxon>
        <taxon>Lactucinae</taxon>
        <taxon>Lactuca</taxon>
    </lineage>
</organism>
<dbReference type="InterPro" id="IPR013320">
    <property type="entry name" value="ConA-like_dom_sf"/>
</dbReference>
<feature type="region of interest" description="Disordered" evidence="1">
    <location>
        <begin position="32"/>
        <end position="58"/>
    </location>
</feature>
<dbReference type="PANTHER" id="PTHR44991">
    <property type="entry name" value="IMMUNOGLOBULIN SUPERFAMILY MEMBER 5"/>
    <property type="match status" value="1"/>
</dbReference>
<dbReference type="AlphaFoldDB" id="A0AA36E3B2"/>
<dbReference type="InterPro" id="IPR044736">
    <property type="entry name" value="Gid1/RanBPM/SPLA_SPRY"/>
</dbReference>
<dbReference type="Gene3D" id="2.60.120.920">
    <property type="match status" value="1"/>
</dbReference>
<dbReference type="Pfam" id="PF00622">
    <property type="entry name" value="SPRY"/>
    <property type="match status" value="1"/>
</dbReference>